<comment type="caution">
    <text evidence="7">Lacks conserved residue(s) required for the propagation of feature annotation.</text>
</comment>
<dbReference type="PIRSF" id="PIRSF000505">
    <property type="entry name" value="EPSPS"/>
    <property type="match status" value="1"/>
</dbReference>
<evidence type="ECO:0000256" key="4">
    <source>
        <dbReference type="ARBA" id="ARBA00022679"/>
    </source>
</evidence>
<feature type="binding site" evidence="7">
    <location>
        <position position="29"/>
    </location>
    <ligand>
        <name>3-phosphoshikimate</name>
        <dbReference type="ChEBI" id="CHEBI:145989"/>
    </ligand>
</feature>
<dbReference type="InterPro" id="IPR023193">
    <property type="entry name" value="EPSP_synthase_CS"/>
</dbReference>
<comment type="catalytic activity">
    <reaction evidence="6">
        <text>3-phosphoshikimate + phosphoenolpyruvate = 5-O-(1-carboxyvinyl)-3-phosphoshikimate + phosphate</text>
        <dbReference type="Rhea" id="RHEA:21256"/>
        <dbReference type="ChEBI" id="CHEBI:43474"/>
        <dbReference type="ChEBI" id="CHEBI:57701"/>
        <dbReference type="ChEBI" id="CHEBI:58702"/>
        <dbReference type="ChEBI" id="CHEBI:145989"/>
        <dbReference type="EC" id="2.5.1.19"/>
    </reaction>
    <physiologicalReaction direction="left-to-right" evidence="6">
        <dbReference type="Rhea" id="RHEA:21257"/>
    </physiologicalReaction>
</comment>
<feature type="binding site" evidence="7">
    <location>
        <position position="175"/>
    </location>
    <ligand>
        <name>3-phosphoshikimate</name>
        <dbReference type="ChEBI" id="CHEBI:145989"/>
    </ligand>
</feature>
<evidence type="ECO:0000256" key="2">
    <source>
        <dbReference type="ARBA" id="ARBA00009948"/>
    </source>
</evidence>
<feature type="binding site" evidence="7">
    <location>
        <position position="205"/>
    </location>
    <ligand>
        <name>3-phosphoshikimate</name>
        <dbReference type="ChEBI" id="CHEBI:145989"/>
    </ligand>
</feature>
<reference evidence="9 10" key="1">
    <citation type="submission" date="2020-11" db="EMBL/GenBank/DDBJ databases">
        <authorList>
            <person name="Sun Q."/>
        </authorList>
    </citation>
    <scope>NUCLEOTIDE SEQUENCE [LARGE SCALE GENOMIC DNA]</scope>
    <source>
        <strain evidence="9 10">P8398</strain>
    </source>
</reference>
<dbReference type="RefSeq" id="WP_206092419.1">
    <property type="nucleotide sequence ID" value="NZ_CP065053.1"/>
</dbReference>
<dbReference type="InterPro" id="IPR006264">
    <property type="entry name" value="EPSP_synthase"/>
</dbReference>
<keyword evidence="5 7" id="KW-0057">Aromatic amino acid biosynthesis</keyword>
<feature type="active site" description="Proton acceptor" evidence="7">
    <location>
        <position position="322"/>
    </location>
</feature>
<feature type="binding site" evidence="7">
    <location>
        <position position="426"/>
    </location>
    <ligand>
        <name>phosphoenolpyruvate</name>
        <dbReference type="ChEBI" id="CHEBI:58702"/>
    </ligand>
</feature>
<keyword evidence="3 7" id="KW-0028">Amino-acid biosynthesis</keyword>
<dbReference type="PROSITE" id="PS00885">
    <property type="entry name" value="EPSP_SYNTHASE_2"/>
    <property type="match status" value="1"/>
</dbReference>
<feature type="binding site" evidence="7">
    <location>
        <position position="30"/>
    </location>
    <ligand>
        <name>3-phosphoshikimate</name>
        <dbReference type="ChEBI" id="CHEBI:145989"/>
    </ligand>
</feature>
<evidence type="ECO:0000256" key="6">
    <source>
        <dbReference type="ARBA" id="ARBA00044633"/>
    </source>
</evidence>
<feature type="binding site" evidence="7">
    <location>
        <position position="396"/>
    </location>
    <ligand>
        <name>phosphoenolpyruvate</name>
        <dbReference type="ChEBI" id="CHEBI:58702"/>
    </ligand>
</feature>
<feature type="binding site" evidence="7">
    <location>
        <position position="349"/>
    </location>
    <ligand>
        <name>3-phosphoshikimate</name>
        <dbReference type="ChEBI" id="CHEBI:145989"/>
    </ligand>
</feature>
<dbReference type="Pfam" id="PF00275">
    <property type="entry name" value="EPSP_synthase"/>
    <property type="match status" value="1"/>
</dbReference>
<dbReference type="InterPro" id="IPR001986">
    <property type="entry name" value="Enolpyruvate_Tfrase_dom"/>
</dbReference>
<dbReference type="InterPro" id="IPR036968">
    <property type="entry name" value="Enolpyruvate_Tfrase_sf"/>
</dbReference>
<evidence type="ECO:0000256" key="1">
    <source>
        <dbReference type="ARBA" id="ARBA00004811"/>
    </source>
</evidence>
<organism evidence="9 10">
    <name type="scientific">Massilia antarctica</name>
    <dbReference type="NCBI Taxonomy" id="2765360"/>
    <lineage>
        <taxon>Bacteria</taxon>
        <taxon>Pseudomonadati</taxon>
        <taxon>Pseudomonadota</taxon>
        <taxon>Betaproteobacteria</taxon>
        <taxon>Burkholderiales</taxon>
        <taxon>Oxalobacteraceae</taxon>
        <taxon>Telluria group</taxon>
        <taxon>Massilia</taxon>
    </lineage>
</organism>
<sequence>MTQQKQYPHHIDLKPVMHVEGVVRLPGSKSISNRTLLLAALAEGSTTIVGLLASDDTLVMLGALRSLGLAWEQVDEHTHIVHGGGGILPAHEADLFMGNAGTAIRPLTAALAVIGGDYTLHGVTRMHERPIGDLVDALNAIGAQIEYTGVEGFPPLRIRRGHIHAQRLSVRGNVSSQFLTALLMAAPLMAREHPVTIDVVGELISKPYIEITLNLMRRFGVTVEQDGWQSFTVQPGQRYASPGTIHVEGDASSASYFLAAGAIGGGPIRVEGVGRDSIQGDVRFAEALEQMGATITRGDNWIEARSNGVLKAIDADFNHIPDAAMTIAVAALYADGTTTLRNIASWRVKETDRLAAMATELRKLGAVVEEGPDYISVTPPAGELSAATIDTYDDHRMAMCFSLASLDGKARRGNTMRINDPKCVAKTFPDYFDAFAGIAHENLI</sequence>
<dbReference type="GO" id="GO:0003866">
    <property type="term" value="F:3-phosphoshikimate 1-carboxyvinyltransferase activity"/>
    <property type="evidence" value="ECO:0007669"/>
    <property type="project" value="UniProtKB-EC"/>
</dbReference>
<dbReference type="SUPFAM" id="SSF55205">
    <property type="entry name" value="EPT/RTPC-like"/>
    <property type="match status" value="1"/>
</dbReference>
<evidence type="ECO:0000256" key="3">
    <source>
        <dbReference type="ARBA" id="ARBA00022605"/>
    </source>
</evidence>
<comment type="subunit">
    <text evidence="7">Monomer.</text>
</comment>
<dbReference type="PROSITE" id="PS00104">
    <property type="entry name" value="EPSP_SYNTHASE_1"/>
    <property type="match status" value="1"/>
</dbReference>
<protein>
    <recommendedName>
        <fullName evidence="7">3-phosphoshikimate 1-carboxyvinyltransferase</fullName>
        <ecNumber evidence="7">2.5.1.19</ecNumber>
    </recommendedName>
    <alternativeName>
        <fullName evidence="7">5-enolpyruvylshikimate-3-phosphate synthase</fullName>
        <shortName evidence="7">EPSP synthase</shortName>
        <shortName evidence="7">EPSPS</shortName>
    </alternativeName>
</protein>
<proteinExistence type="inferred from homology"/>
<dbReference type="Proteomes" id="UP000662888">
    <property type="component" value="Chromosome"/>
</dbReference>
<feature type="binding site" evidence="7">
    <location>
        <position position="177"/>
    </location>
    <ligand>
        <name>3-phosphoshikimate</name>
        <dbReference type="ChEBI" id="CHEBI:145989"/>
    </ligand>
</feature>
<evidence type="ECO:0000256" key="5">
    <source>
        <dbReference type="ARBA" id="ARBA00023141"/>
    </source>
</evidence>
<evidence type="ECO:0000313" key="10">
    <source>
        <dbReference type="Proteomes" id="UP000662888"/>
    </source>
</evidence>
<feature type="binding site" evidence="7">
    <location>
        <position position="34"/>
    </location>
    <ligand>
        <name>3-phosphoshikimate</name>
        <dbReference type="ChEBI" id="CHEBI:145989"/>
    </ligand>
</feature>
<feature type="domain" description="Enolpyruvate transferase" evidence="8">
    <location>
        <begin position="16"/>
        <end position="434"/>
    </location>
</feature>
<feature type="binding site" evidence="7">
    <location>
        <position position="129"/>
    </location>
    <ligand>
        <name>phosphoenolpyruvate</name>
        <dbReference type="ChEBI" id="CHEBI:58702"/>
    </ligand>
</feature>
<feature type="binding site" evidence="7">
    <location>
        <position position="29"/>
    </location>
    <ligand>
        <name>phosphoenolpyruvate</name>
        <dbReference type="ChEBI" id="CHEBI:58702"/>
    </ligand>
</feature>
<keyword evidence="7" id="KW-0963">Cytoplasm</keyword>
<comment type="similarity">
    <text evidence="2 7">Belongs to the EPSP synthase family.</text>
</comment>
<keyword evidence="10" id="KW-1185">Reference proteome</keyword>
<comment type="pathway">
    <text evidence="1 7">Metabolic intermediate biosynthesis; chorismate biosynthesis; chorismate from D-erythrose 4-phosphate and phosphoenolpyruvate: step 6/7.</text>
</comment>
<name>A0AA48WHQ1_9BURK</name>
<dbReference type="HAMAP" id="MF_00210">
    <property type="entry name" value="EPSP_synth"/>
    <property type="match status" value="1"/>
</dbReference>
<accession>A0AA48WHQ1</accession>
<comment type="subcellular location">
    <subcellularLocation>
        <location evidence="7">Cytoplasm</location>
    </subcellularLocation>
</comment>
<feature type="binding site" evidence="7">
    <location>
        <position position="322"/>
    </location>
    <ligand>
        <name>3-phosphoshikimate</name>
        <dbReference type="ChEBI" id="CHEBI:145989"/>
    </ligand>
</feature>
<evidence type="ECO:0000313" key="9">
    <source>
        <dbReference type="EMBL" id="QPI52950.1"/>
    </source>
</evidence>
<evidence type="ECO:0000259" key="8">
    <source>
        <dbReference type="Pfam" id="PF00275"/>
    </source>
</evidence>
<dbReference type="CDD" id="cd01556">
    <property type="entry name" value="EPSP_synthase"/>
    <property type="match status" value="1"/>
</dbReference>
<dbReference type="EC" id="2.5.1.19" evidence="7"/>
<keyword evidence="4 7" id="KW-0808">Transferase</keyword>
<dbReference type="NCBIfam" id="TIGR01356">
    <property type="entry name" value="aroA"/>
    <property type="match status" value="1"/>
</dbReference>
<dbReference type="PANTHER" id="PTHR21090:SF5">
    <property type="entry name" value="PENTAFUNCTIONAL AROM POLYPEPTIDE"/>
    <property type="match status" value="1"/>
</dbReference>
<feature type="binding site" evidence="7">
    <location>
        <position position="101"/>
    </location>
    <ligand>
        <name>phosphoenolpyruvate</name>
        <dbReference type="ChEBI" id="CHEBI:58702"/>
    </ligand>
</feature>
<dbReference type="PANTHER" id="PTHR21090">
    <property type="entry name" value="AROM/DEHYDROQUINATE SYNTHASE"/>
    <property type="match status" value="1"/>
</dbReference>
<gene>
    <name evidence="7 9" type="primary">aroA</name>
    <name evidence="9" type="ORF">IV454_16525</name>
</gene>
<feature type="binding site" evidence="7">
    <location>
        <position position="353"/>
    </location>
    <ligand>
        <name>phosphoenolpyruvate</name>
        <dbReference type="ChEBI" id="CHEBI:58702"/>
    </ligand>
</feature>
<dbReference type="EMBL" id="CP065053">
    <property type="protein sequence ID" value="QPI52950.1"/>
    <property type="molecule type" value="Genomic_DNA"/>
</dbReference>
<dbReference type="InterPro" id="IPR013792">
    <property type="entry name" value="RNA3'P_cycl/enolpyr_Trfase_a/b"/>
</dbReference>
<comment type="function">
    <text evidence="7">Catalyzes the transfer of the enolpyruvyl moiety of phosphoenolpyruvate (PEP) to the 5-hydroxyl of shikimate-3-phosphate (S3P) to produce enolpyruvyl shikimate-3-phosphate and inorganic phosphate.</text>
</comment>
<dbReference type="Gene3D" id="3.65.10.10">
    <property type="entry name" value="Enolpyruvate transferase domain"/>
    <property type="match status" value="2"/>
</dbReference>
<feature type="binding site" evidence="7">
    <location>
        <position position="177"/>
    </location>
    <ligand>
        <name>phosphoenolpyruvate</name>
        <dbReference type="ChEBI" id="CHEBI:58702"/>
    </ligand>
</feature>
<evidence type="ECO:0000256" key="7">
    <source>
        <dbReference type="HAMAP-Rule" id="MF_00210"/>
    </source>
</evidence>
<feature type="binding site" evidence="7">
    <location>
        <position position="176"/>
    </location>
    <ligand>
        <name>3-phosphoshikimate</name>
        <dbReference type="ChEBI" id="CHEBI:145989"/>
    </ligand>
</feature>